<gene>
    <name evidence="6" type="ORF">Q0812_12990</name>
</gene>
<dbReference type="InterPro" id="IPR023352">
    <property type="entry name" value="MAPEG-like_dom_sf"/>
</dbReference>
<dbReference type="PANTHER" id="PTHR35371:SF1">
    <property type="entry name" value="BLR7753 PROTEIN"/>
    <property type="match status" value="1"/>
</dbReference>
<dbReference type="EMBL" id="JAUKTR010000006">
    <property type="protein sequence ID" value="MDO1560344.1"/>
    <property type="molecule type" value="Genomic_DNA"/>
</dbReference>
<sequence>MSIEITYLVWTLLLAVVQIFLTAAVKTSVFGLKWNMSARDEPREPTRLTSRLERAQANLFETLPIFIGGVLVVQMMGAADERTALGVQLYFWARLIYVPLYALGVPVIRTLVWAVGFAGLMMVLLALI</sequence>
<feature type="transmembrane region" description="Helical" evidence="5">
    <location>
        <begin position="55"/>
        <end position="73"/>
    </location>
</feature>
<evidence type="ECO:0000256" key="1">
    <source>
        <dbReference type="ARBA" id="ARBA00004370"/>
    </source>
</evidence>
<comment type="caution">
    <text evidence="6">The sequence shown here is derived from an EMBL/GenBank/DDBJ whole genome shotgun (WGS) entry which is preliminary data.</text>
</comment>
<dbReference type="Gene3D" id="1.20.120.550">
    <property type="entry name" value="Membrane associated eicosanoid/glutathione metabolism-like domain"/>
    <property type="match status" value="1"/>
</dbReference>
<comment type="subcellular location">
    <subcellularLocation>
        <location evidence="1">Membrane</location>
    </subcellularLocation>
</comment>
<evidence type="ECO:0000313" key="6">
    <source>
        <dbReference type="EMBL" id="MDO1560344.1"/>
    </source>
</evidence>
<evidence type="ECO:0000313" key="7">
    <source>
        <dbReference type="Proteomes" id="UP001169063"/>
    </source>
</evidence>
<dbReference type="InterPro" id="IPR001129">
    <property type="entry name" value="Membr-assoc_MAPEG"/>
</dbReference>
<feature type="transmembrane region" description="Helical" evidence="5">
    <location>
        <begin position="110"/>
        <end position="127"/>
    </location>
</feature>
<dbReference type="PANTHER" id="PTHR35371">
    <property type="entry name" value="INNER MEMBRANE PROTEIN"/>
    <property type="match status" value="1"/>
</dbReference>
<dbReference type="SUPFAM" id="SSF161084">
    <property type="entry name" value="MAPEG domain-like"/>
    <property type="match status" value="1"/>
</dbReference>
<dbReference type="Proteomes" id="UP001169063">
    <property type="component" value="Unassembled WGS sequence"/>
</dbReference>
<dbReference type="Pfam" id="PF01124">
    <property type="entry name" value="MAPEG"/>
    <property type="match status" value="1"/>
</dbReference>
<organism evidence="6 7">
    <name type="scientific">Peiella sedimenti</name>
    <dbReference type="NCBI Taxonomy" id="3061083"/>
    <lineage>
        <taxon>Bacteria</taxon>
        <taxon>Pseudomonadati</taxon>
        <taxon>Pseudomonadota</taxon>
        <taxon>Alphaproteobacteria</taxon>
        <taxon>Caulobacterales</taxon>
        <taxon>Caulobacteraceae</taxon>
        <taxon>Peiella</taxon>
    </lineage>
</organism>
<protein>
    <submittedName>
        <fullName evidence="6">MAPEG family protein</fullName>
    </submittedName>
</protein>
<evidence type="ECO:0000256" key="5">
    <source>
        <dbReference type="SAM" id="Phobius"/>
    </source>
</evidence>
<name>A0ABT8SQJ4_9CAUL</name>
<keyword evidence="3 5" id="KW-1133">Transmembrane helix</keyword>
<accession>A0ABT8SQJ4</accession>
<reference evidence="6" key="1">
    <citation type="submission" date="2023-07" db="EMBL/GenBank/DDBJ databases">
        <title>Brevundimonas soil sp. nov., isolated from the soil of chemical plant.</title>
        <authorList>
            <person name="Wu N."/>
        </authorList>
    </citation>
    <scope>NUCLEOTIDE SEQUENCE</scope>
    <source>
        <strain evidence="6">XZ-24</strain>
    </source>
</reference>
<evidence type="ECO:0000256" key="3">
    <source>
        <dbReference type="ARBA" id="ARBA00022989"/>
    </source>
</evidence>
<keyword evidence="4 5" id="KW-0472">Membrane</keyword>
<evidence type="ECO:0000256" key="2">
    <source>
        <dbReference type="ARBA" id="ARBA00022692"/>
    </source>
</evidence>
<keyword evidence="7" id="KW-1185">Reference proteome</keyword>
<proteinExistence type="predicted"/>
<evidence type="ECO:0000256" key="4">
    <source>
        <dbReference type="ARBA" id="ARBA00023136"/>
    </source>
</evidence>
<dbReference type="RefSeq" id="WP_302110776.1">
    <property type="nucleotide sequence ID" value="NZ_JAUKTR010000006.1"/>
</dbReference>
<keyword evidence="2 5" id="KW-0812">Transmembrane</keyword>